<name>A0A4U0VF83_9PEZI</name>
<dbReference type="EMBL" id="NAJP01000005">
    <property type="protein sequence ID" value="TKA47668.1"/>
    <property type="molecule type" value="Genomic_DNA"/>
</dbReference>
<comment type="caution">
    <text evidence="2">The sequence shown here is derived from an EMBL/GenBank/DDBJ whole genome shotgun (WGS) entry which is preliminary data.</text>
</comment>
<sequence>MATTTSPESGSESESALDRLEREAEEDSENDLQDLVTYHHDSSAKLKAWRKAEATDLSTPRSQMAWEDMDIMFPSIPRDGNNTNDAVMRDAHALPAAPTKPKPNRWTTHQLRQTEAKPVKRESYGVSDMGLFSLLPGELRNLIYRLAFVPSPENQPVLIAGSDLICGRGACVHHLAPVAAPGMASTCHQIRNEVLPIYVAENEFRFDAAMVRNRCVAAWVRCLDCYAGMVRKVTLEVLVLRRDVLGVGTESEMGEVGVECPVARGDGRFEVVFSGGIPRHKVESSKVLELVERVNGEDVGEGGRARRTLTDVYSPLSSRSRSNSQSYIDNQYTQPSPRDSKANSASYDDEKYSSDKYAVAGEPENQRPGSSRQSNQQGQQFDAPQNKETGMYARQNQPTEVSGGQYASPPVSAGGARGHGGASNGYGSYDSGAPAPRGDTREPAPDLLLLAFNQALRPYTDKVENLESEIADLRAYIDQLESQRGDVHAWIDKRGLRPDVPPSIAHQMDTASHSSSPTHAAATLNAQLDRKITIVNFDLHRLQDDLNDSLPTPSFSACMLKFLPDIARLSALPSGPRYAFDLLLKLGGNLNSHGGLENGDEDDLQERRAFYNRLDGAMVDIVRGRFREEGESWGVQREIKRIEKTGAYLRNWGVEPYFPRTLEVMRDGGSGGGSGMMSSGGGMGGDDRHALAVRGCRRVGPAAVADGEVEEGEVGQARVGVVCTARKLRSATTLSEGEKIGTGAGDGKGGKRKVSWLADV</sequence>
<feature type="compositionally biased region" description="Low complexity" evidence="1">
    <location>
        <begin position="314"/>
        <end position="326"/>
    </location>
</feature>
<evidence type="ECO:0000313" key="2">
    <source>
        <dbReference type="EMBL" id="TKA47668.1"/>
    </source>
</evidence>
<proteinExistence type="predicted"/>
<organism evidence="2 3">
    <name type="scientific">Friedmanniomyces endolithicus</name>
    <dbReference type="NCBI Taxonomy" id="329885"/>
    <lineage>
        <taxon>Eukaryota</taxon>
        <taxon>Fungi</taxon>
        <taxon>Dikarya</taxon>
        <taxon>Ascomycota</taxon>
        <taxon>Pezizomycotina</taxon>
        <taxon>Dothideomycetes</taxon>
        <taxon>Dothideomycetidae</taxon>
        <taxon>Mycosphaerellales</taxon>
        <taxon>Teratosphaeriaceae</taxon>
        <taxon>Friedmanniomyces</taxon>
    </lineage>
</organism>
<protein>
    <submittedName>
        <fullName evidence="2">Uncharacterized protein</fullName>
    </submittedName>
</protein>
<dbReference type="Proteomes" id="UP000310066">
    <property type="component" value="Unassembled WGS sequence"/>
</dbReference>
<feature type="compositionally biased region" description="Polar residues" evidence="1">
    <location>
        <begin position="327"/>
        <end position="346"/>
    </location>
</feature>
<feature type="compositionally biased region" description="Gly residues" evidence="1">
    <location>
        <begin position="415"/>
        <end position="424"/>
    </location>
</feature>
<evidence type="ECO:0000313" key="3">
    <source>
        <dbReference type="Proteomes" id="UP000310066"/>
    </source>
</evidence>
<accession>A0A4U0VF83</accession>
<feature type="region of interest" description="Disordered" evidence="1">
    <location>
        <begin position="739"/>
        <end position="760"/>
    </location>
</feature>
<feature type="region of interest" description="Disordered" evidence="1">
    <location>
        <begin position="1"/>
        <end position="34"/>
    </location>
</feature>
<feature type="region of interest" description="Disordered" evidence="1">
    <location>
        <begin position="297"/>
        <end position="442"/>
    </location>
</feature>
<gene>
    <name evidence="2" type="ORF">B0A54_02042</name>
</gene>
<dbReference type="OrthoDB" id="5296889at2759"/>
<evidence type="ECO:0000256" key="1">
    <source>
        <dbReference type="SAM" id="MobiDB-lite"/>
    </source>
</evidence>
<feature type="compositionally biased region" description="Acidic residues" evidence="1">
    <location>
        <begin position="23"/>
        <end position="32"/>
    </location>
</feature>
<reference evidence="2 3" key="1">
    <citation type="submission" date="2017-03" db="EMBL/GenBank/DDBJ databases">
        <title>Genomes of endolithic fungi from Antarctica.</title>
        <authorList>
            <person name="Coleine C."/>
            <person name="Masonjones S."/>
            <person name="Stajich J.E."/>
        </authorList>
    </citation>
    <scope>NUCLEOTIDE SEQUENCE [LARGE SCALE GENOMIC DNA]</scope>
    <source>
        <strain evidence="2 3">CCFEE 5311</strain>
    </source>
</reference>
<dbReference type="AlphaFoldDB" id="A0A4U0VF83"/>
<feature type="compositionally biased region" description="Low complexity" evidence="1">
    <location>
        <begin position="1"/>
        <end position="14"/>
    </location>
</feature>
<feature type="compositionally biased region" description="Low complexity" evidence="1">
    <location>
        <begin position="366"/>
        <end position="380"/>
    </location>
</feature>
<feature type="compositionally biased region" description="Polar residues" evidence="1">
    <location>
        <begin position="382"/>
        <end position="402"/>
    </location>
</feature>